<protein>
    <recommendedName>
        <fullName evidence="2">YkgJ family cysteine cluster protein</fullName>
    </recommendedName>
</protein>
<accession>A0A7C4AFZ9</accession>
<gene>
    <name evidence="1" type="ORF">ENR59_00795</name>
</gene>
<comment type="caution">
    <text evidence="1">The sequence shown here is derived from an EMBL/GenBank/DDBJ whole genome shotgun (WGS) entry which is preliminary data.</text>
</comment>
<dbReference type="AlphaFoldDB" id="A0A7C4AFZ9"/>
<name>A0A7C4AFZ9_9BACT</name>
<reference evidence="1" key="1">
    <citation type="journal article" date="2020" name="mSystems">
        <title>Genome- and Community-Level Interaction Insights into Carbon Utilization and Element Cycling Functions of Hydrothermarchaeota in Hydrothermal Sediment.</title>
        <authorList>
            <person name="Zhou Z."/>
            <person name="Liu Y."/>
            <person name="Xu W."/>
            <person name="Pan J."/>
            <person name="Luo Z.H."/>
            <person name="Li M."/>
        </authorList>
    </citation>
    <scope>NUCLEOTIDE SEQUENCE [LARGE SCALE GENOMIC DNA]</scope>
    <source>
        <strain evidence="1">SpSt-413</strain>
    </source>
</reference>
<evidence type="ECO:0000313" key="1">
    <source>
        <dbReference type="EMBL" id="HGG91475.1"/>
    </source>
</evidence>
<sequence>MNGPYGDEKLTDSWIAALIKAQAVMDSGVRISLRQESLLRGQDPACSPGCDGCCRGQRVQATDVELAGALWQLGNVAPEDAQTVRQRLSGGGADACPFLLRGQCAVYPMRFLSCRQLVVFGRACAAGEDPARTRRQDALTLLAGHAMRAYSLLLPHLGVVDAPADPWDFQETLAGLMRPVCGLGVQDPQAFARALNLRGARARQAA</sequence>
<dbReference type="EMBL" id="DSRP01000056">
    <property type="protein sequence ID" value="HGG91475.1"/>
    <property type="molecule type" value="Genomic_DNA"/>
</dbReference>
<organism evidence="1">
    <name type="scientific">Fundidesulfovibrio putealis</name>
    <dbReference type="NCBI Taxonomy" id="270496"/>
    <lineage>
        <taxon>Bacteria</taxon>
        <taxon>Pseudomonadati</taxon>
        <taxon>Thermodesulfobacteriota</taxon>
        <taxon>Desulfovibrionia</taxon>
        <taxon>Desulfovibrionales</taxon>
        <taxon>Desulfovibrionaceae</taxon>
        <taxon>Fundidesulfovibrio</taxon>
    </lineage>
</organism>
<proteinExistence type="predicted"/>
<evidence type="ECO:0008006" key="2">
    <source>
        <dbReference type="Google" id="ProtNLM"/>
    </source>
</evidence>